<dbReference type="Proteomes" id="UP000019225">
    <property type="component" value="Chromosome"/>
</dbReference>
<sequence length="283" mass="30494">MTTEPVTHGEFDTGTEWVLWRPGADPVRLRSRALREAVLVRPVPFVLIGLAVITFNPGPVPLGWPWLAAEAVIVGLGGCWAWWDYRCWGHDLRSGRHLASRTDRGNGDLFYRAHDFADLPEHCRTNAELLVTAISEIHREPGTAWLDPDHREHLHRAAWDALGVLIRSAALREPAQFHQQPVAGVGDADAVLSGLGQLDRDVAAVTATVAEAADAVRALNLALCQDTSHRLVGVPVLASVRMTTSAVRDQAAAAVDMIGAAGVPPMIGTMPSQSNGMGNQASR</sequence>
<dbReference type="eggNOG" id="ENOG50328I6">
    <property type="taxonomic scope" value="Bacteria"/>
</dbReference>
<feature type="transmembrane region" description="Helical" evidence="1">
    <location>
        <begin position="64"/>
        <end position="83"/>
    </location>
</feature>
<dbReference type="KEGG" id="kal:KALB_5189"/>
<dbReference type="AlphaFoldDB" id="W5WD89"/>
<dbReference type="RefSeq" id="WP_148309632.1">
    <property type="nucleotide sequence ID" value="NZ_CP007155.1"/>
</dbReference>
<protein>
    <submittedName>
        <fullName evidence="2">Uncharacterized protein</fullName>
    </submittedName>
</protein>
<reference evidence="2 3" key="1">
    <citation type="journal article" date="2014" name="BMC Genomics">
        <title>Complete genome sequence of producer of the glycopeptide antibiotic Aculeximycin Kutzneria albida DSM 43870T, a representative of minor genus of Pseudonocardiaceae.</title>
        <authorList>
            <person name="Rebets Y."/>
            <person name="Tokovenko B."/>
            <person name="Lushchyk I."/>
            <person name="Ruckert C."/>
            <person name="Zaburannyi N."/>
            <person name="Bechthold A."/>
            <person name="Kalinowski J."/>
            <person name="Luzhetskyy A."/>
        </authorList>
    </citation>
    <scope>NUCLEOTIDE SEQUENCE [LARGE SCALE GENOMIC DNA]</scope>
    <source>
        <strain evidence="2">DSM 43870</strain>
    </source>
</reference>
<feature type="transmembrane region" description="Helical" evidence="1">
    <location>
        <begin position="38"/>
        <end position="58"/>
    </location>
</feature>
<accession>W5WD89</accession>
<dbReference type="STRING" id="1449976.KALB_5189"/>
<dbReference type="OrthoDB" id="3628675at2"/>
<proteinExistence type="predicted"/>
<evidence type="ECO:0000313" key="3">
    <source>
        <dbReference type="Proteomes" id="UP000019225"/>
    </source>
</evidence>
<evidence type="ECO:0000256" key="1">
    <source>
        <dbReference type="SAM" id="Phobius"/>
    </source>
</evidence>
<keyword evidence="1" id="KW-0472">Membrane</keyword>
<dbReference type="HOGENOM" id="CLU_1056828_0_0_11"/>
<name>W5WD89_9PSEU</name>
<dbReference type="EMBL" id="CP007155">
    <property type="protein sequence ID" value="AHH98551.1"/>
    <property type="molecule type" value="Genomic_DNA"/>
</dbReference>
<organism evidence="2 3">
    <name type="scientific">Kutzneria albida DSM 43870</name>
    <dbReference type="NCBI Taxonomy" id="1449976"/>
    <lineage>
        <taxon>Bacteria</taxon>
        <taxon>Bacillati</taxon>
        <taxon>Actinomycetota</taxon>
        <taxon>Actinomycetes</taxon>
        <taxon>Pseudonocardiales</taxon>
        <taxon>Pseudonocardiaceae</taxon>
        <taxon>Kutzneria</taxon>
    </lineage>
</organism>
<keyword evidence="3" id="KW-1185">Reference proteome</keyword>
<gene>
    <name evidence="2" type="ORF">KALB_5189</name>
</gene>
<keyword evidence="1" id="KW-1133">Transmembrane helix</keyword>
<evidence type="ECO:0000313" key="2">
    <source>
        <dbReference type="EMBL" id="AHH98551.1"/>
    </source>
</evidence>
<keyword evidence="1" id="KW-0812">Transmembrane</keyword>